<reference evidence="3" key="1">
    <citation type="submission" date="2013-08" db="EMBL/GenBank/DDBJ databases">
        <title>Gene expansion shapes genome architecture in the human pathogen Lichtheimia corymbifera: an evolutionary genomics analysis in the ancient terrestrial Mucorales (Mucoromycotina).</title>
        <authorList>
            <person name="Schwartze V.U."/>
            <person name="Winter S."/>
            <person name="Shelest E."/>
            <person name="Marcet-Houben M."/>
            <person name="Horn F."/>
            <person name="Wehner S."/>
            <person name="Hoffmann K."/>
            <person name="Riege K."/>
            <person name="Sammeth M."/>
            <person name="Nowrousian M."/>
            <person name="Valiante V."/>
            <person name="Linde J."/>
            <person name="Jacobsen I.D."/>
            <person name="Marz M."/>
            <person name="Brakhage A.A."/>
            <person name="Gabaldon T."/>
            <person name="Bocker S."/>
            <person name="Voigt K."/>
        </authorList>
    </citation>
    <scope>NUCLEOTIDE SEQUENCE [LARGE SCALE GENOMIC DNA]</scope>
    <source>
        <strain evidence="3">FSU 9682</strain>
    </source>
</reference>
<dbReference type="AlphaFoldDB" id="A0A068RX45"/>
<feature type="transmembrane region" description="Helical" evidence="2">
    <location>
        <begin position="215"/>
        <end position="234"/>
    </location>
</feature>
<feature type="transmembrane region" description="Helical" evidence="2">
    <location>
        <begin position="51"/>
        <end position="74"/>
    </location>
</feature>
<dbReference type="PANTHER" id="PTHR38848">
    <property type="entry name" value="G-PROTEIN COUPLED RECEPTORS FAMILY 3 PROFILE DOMAIN-CONTAINING PROTEIN"/>
    <property type="match status" value="1"/>
</dbReference>
<dbReference type="EMBL" id="CBTN010000023">
    <property type="protein sequence ID" value="CDH54549.1"/>
    <property type="molecule type" value="Genomic_DNA"/>
</dbReference>
<accession>A0A068RX45</accession>
<dbReference type="PANTHER" id="PTHR38848:SF3">
    <property type="entry name" value="G-PROTEIN COUPLED RECEPTORS FAMILY 3 PROFILE DOMAIN-CONTAINING PROTEIN"/>
    <property type="match status" value="1"/>
</dbReference>
<keyword evidence="2" id="KW-1133">Transmembrane helix</keyword>
<feature type="transmembrane region" description="Helical" evidence="2">
    <location>
        <begin position="126"/>
        <end position="146"/>
    </location>
</feature>
<sequence length="359" mass="39552">MSDPSSSSSSPPQGPDGLEIMSESISLACISIMAVALGSKTKTEHFNTITYGRILVLALYLFSWTFSAISIVVVSTNNNNIVSCTLGIIICVIFYAATKIVMYSWLIERVHLVSDVRGSRFASWQYRFHLCLLCPYIGIFVLMVTFRNNLILEDGTCIIGLQSISSIPLMCYDFLLNLYLTFLFVKPLITSGLGHHGGHHNWRSTRLYKLTRRTVVASVVCLFVSLANILTLAIAQGHERGLMCLSMCTADVTINVITVHWVTSPHIKMSVRNATTLGSNNNDYNSSSSQQQSPTTIAAAATTTGVNGSLYQVNKHLYDTMLEPSTHHLQQDPMTDTESMHSIQVSQTSSVKPLQQDIA</sequence>
<evidence type="ECO:0000313" key="3">
    <source>
        <dbReference type="EMBL" id="CDH54549.1"/>
    </source>
</evidence>
<feature type="compositionally biased region" description="Polar residues" evidence="1">
    <location>
        <begin position="332"/>
        <end position="359"/>
    </location>
</feature>
<feature type="region of interest" description="Disordered" evidence="1">
    <location>
        <begin position="328"/>
        <end position="359"/>
    </location>
</feature>
<feature type="transmembrane region" description="Helical" evidence="2">
    <location>
        <begin position="80"/>
        <end position="106"/>
    </location>
</feature>
<evidence type="ECO:0000256" key="2">
    <source>
        <dbReference type="SAM" id="Phobius"/>
    </source>
</evidence>
<organism evidence="3 4">
    <name type="scientific">Lichtheimia corymbifera JMRC:FSU:9682</name>
    <dbReference type="NCBI Taxonomy" id="1263082"/>
    <lineage>
        <taxon>Eukaryota</taxon>
        <taxon>Fungi</taxon>
        <taxon>Fungi incertae sedis</taxon>
        <taxon>Mucoromycota</taxon>
        <taxon>Mucoromycotina</taxon>
        <taxon>Mucoromycetes</taxon>
        <taxon>Mucorales</taxon>
        <taxon>Lichtheimiaceae</taxon>
        <taxon>Lichtheimia</taxon>
    </lineage>
</organism>
<dbReference type="Proteomes" id="UP000027586">
    <property type="component" value="Unassembled WGS sequence"/>
</dbReference>
<proteinExistence type="predicted"/>
<keyword evidence="2" id="KW-0472">Membrane</keyword>
<name>A0A068RX45_9FUNG</name>
<evidence type="ECO:0000313" key="4">
    <source>
        <dbReference type="Proteomes" id="UP000027586"/>
    </source>
</evidence>
<dbReference type="VEuPathDB" id="FungiDB:LCOR_05783.1"/>
<feature type="transmembrane region" description="Helical" evidence="2">
    <location>
        <begin position="20"/>
        <end position="39"/>
    </location>
</feature>
<evidence type="ECO:0000256" key="1">
    <source>
        <dbReference type="SAM" id="MobiDB-lite"/>
    </source>
</evidence>
<keyword evidence="4" id="KW-1185">Reference proteome</keyword>
<comment type="caution">
    <text evidence="3">The sequence shown here is derived from an EMBL/GenBank/DDBJ whole genome shotgun (WGS) entry which is preliminary data.</text>
</comment>
<gene>
    <name evidence="3" type="ORF">LCOR_05783.1</name>
</gene>
<keyword evidence="2" id="KW-0812">Transmembrane</keyword>
<protein>
    <recommendedName>
        <fullName evidence="5">Transmembrane protein</fullName>
    </recommendedName>
</protein>
<dbReference type="OrthoDB" id="3210850at2759"/>
<evidence type="ECO:0008006" key="5">
    <source>
        <dbReference type="Google" id="ProtNLM"/>
    </source>
</evidence>